<accession>G9YDN5</accession>
<feature type="domain" description="HTH gntR-type" evidence="4">
    <location>
        <begin position="14"/>
        <end position="82"/>
    </location>
</feature>
<organism evidence="5">
    <name type="scientific">Hafnia alvei ATCC 51873</name>
    <dbReference type="NCBI Taxonomy" id="1002364"/>
    <lineage>
        <taxon>Bacteria</taxon>
        <taxon>Pseudomonadati</taxon>
        <taxon>Pseudomonadota</taxon>
        <taxon>Gammaproteobacteria</taxon>
        <taxon>Enterobacterales</taxon>
        <taxon>Hafniaceae</taxon>
        <taxon>Hafnia</taxon>
    </lineage>
</organism>
<dbReference type="Gene3D" id="1.10.10.10">
    <property type="entry name" value="Winged helix-like DNA-binding domain superfamily/Winged helix DNA-binding domain"/>
    <property type="match status" value="1"/>
</dbReference>
<protein>
    <submittedName>
        <fullName evidence="5">Transcriptional regulator, GntR family</fullName>
    </submittedName>
</protein>
<evidence type="ECO:0000256" key="1">
    <source>
        <dbReference type="ARBA" id="ARBA00023015"/>
    </source>
</evidence>
<dbReference type="PATRIC" id="fig|1002364.3.peg.4249"/>
<dbReference type="HOGENOM" id="CLU_017584_9_1_6"/>
<dbReference type="SUPFAM" id="SSF46785">
    <property type="entry name" value="Winged helix' DNA-binding domain"/>
    <property type="match status" value="1"/>
</dbReference>
<evidence type="ECO:0000256" key="2">
    <source>
        <dbReference type="ARBA" id="ARBA00023125"/>
    </source>
</evidence>
<keyword evidence="2" id="KW-0238">DNA-binding</keyword>
<dbReference type="InterPro" id="IPR008920">
    <property type="entry name" value="TF_FadR/GntR_C"/>
</dbReference>
<dbReference type="InterPro" id="IPR036390">
    <property type="entry name" value="WH_DNA-bd_sf"/>
</dbReference>
<comment type="caution">
    <text evidence="5">The sequence shown here is derived from an EMBL/GenBank/DDBJ whole genome shotgun (WGS) entry which is preliminary data.</text>
</comment>
<reference evidence="5" key="1">
    <citation type="submission" date="2011-08" db="EMBL/GenBank/DDBJ databases">
        <authorList>
            <person name="Weinstock G."/>
            <person name="Sodergren E."/>
            <person name="Clifton S."/>
            <person name="Fulton L."/>
            <person name="Fulton B."/>
            <person name="Courtney L."/>
            <person name="Fronick C."/>
            <person name="Harrison M."/>
            <person name="Strong C."/>
            <person name="Farmer C."/>
            <person name="Delahaunty K."/>
            <person name="Markovic C."/>
            <person name="Hall O."/>
            <person name="Minx P."/>
            <person name="Tomlinson C."/>
            <person name="Mitreva M."/>
            <person name="Hou S."/>
            <person name="Chen J."/>
            <person name="Wollam A."/>
            <person name="Pepin K.H."/>
            <person name="Johnson M."/>
            <person name="Bhonagiri V."/>
            <person name="Zhang X."/>
            <person name="Suruliraj S."/>
            <person name="Warren W."/>
            <person name="Chinwalla A."/>
            <person name="Mardis E.R."/>
            <person name="Wilson R.K."/>
        </authorList>
    </citation>
    <scope>NUCLEOTIDE SEQUENCE [LARGE SCALE GENOMIC DNA]</scope>
    <source>
        <strain evidence="5">ATCC 51873</strain>
    </source>
</reference>
<dbReference type="PRINTS" id="PR00035">
    <property type="entry name" value="HTHGNTR"/>
</dbReference>
<dbReference type="GO" id="GO:0003700">
    <property type="term" value="F:DNA-binding transcription factor activity"/>
    <property type="evidence" value="ECO:0007669"/>
    <property type="project" value="InterPro"/>
</dbReference>
<dbReference type="SMART" id="SM00895">
    <property type="entry name" value="FCD"/>
    <property type="match status" value="1"/>
</dbReference>
<evidence type="ECO:0000256" key="3">
    <source>
        <dbReference type="ARBA" id="ARBA00023163"/>
    </source>
</evidence>
<dbReference type="InterPro" id="IPR000524">
    <property type="entry name" value="Tscrpt_reg_HTH_GntR"/>
</dbReference>
<proteinExistence type="predicted"/>
<sequence length="244" mass="27400">MAMVKMSIQSIQKHNVVNAVFDQIKEKLLDGSWAPGSKLPSEAELAASFNVSRVSIRSAVQRLRDLGIVVTQQGRGSFVSKNLNKQSLLSEPQPIMHLSREEFHDMMIFRQTVEFKCMELAVKNATAEDIAALEQALNRMLVNKDDYKKYSQADFDFHLAIAKASQNKVFYNVMSSIKDIYYYYLEELNRALGITLESVEAHIKVFMAIKNRDSSTAVAVLNDAMSGNVTAIEKLKQSLPDASE</sequence>
<dbReference type="PANTHER" id="PTHR43537:SF5">
    <property type="entry name" value="UXU OPERON TRANSCRIPTIONAL REGULATOR"/>
    <property type="match status" value="1"/>
</dbReference>
<dbReference type="SUPFAM" id="SSF48008">
    <property type="entry name" value="GntR ligand-binding domain-like"/>
    <property type="match status" value="1"/>
</dbReference>
<dbReference type="InterPro" id="IPR036388">
    <property type="entry name" value="WH-like_DNA-bd_sf"/>
</dbReference>
<dbReference type="SMART" id="SM00345">
    <property type="entry name" value="HTH_GNTR"/>
    <property type="match status" value="1"/>
</dbReference>
<dbReference type="InterPro" id="IPR011711">
    <property type="entry name" value="GntR_C"/>
</dbReference>
<dbReference type="EMBL" id="AGCI01000118">
    <property type="protein sequence ID" value="EHM37272.1"/>
    <property type="molecule type" value="Genomic_DNA"/>
</dbReference>
<evidence type="ECO:0000259" key="4">
    <source>
        <dbReference type="PROSITE" id="PS50949"/>
    </source>
</evidence>
<dbReference type="Gene3D" id="1.20.120.530">
    <property type="entry name" value="GntR ligand-binding domain-like"/>
    <property type="match status" value="1"/>
</dbReference>
<keyword evidence="3" id="KW-0804">Transcription</keyword>
<keyword evidence="1" id="KW-0805">Transcription regulation</keyword>
<dbReference type="GO" id="GO:0003677">
    <property type="term" value="F:DNA binding"/>
    <property type="evidence" value="ECO:0007669"/>
    <property type="project" value="UniProtKB-KW"/>
</dbReference>
<evidence type="ECO:0000313" key="5">
    <source>
        <dbReference type="EMBL" id="EHM37272.1"/>
    </source>
</evidence>
<dbReference type="CDD" id="cd07377">
    <property type="entry name" value="WHTH_GntR"/>
    <property type="match status" value="1"/>
</dbReference>
<dbReference type="PANTHER" id="PTHR43537">
    <property type="entry name" value="TRANSCRIPTIONAL REGULATOR, GNTR FAMILY"/>
    <property type="match status" value="1"/>
</dbReference>
<name>G9YDN5_HAFAL</name>
<dbReference type="Pfam" id="PF00392">
    <property type="entry name" value="GntR"/>
    <property type="match status" value="1"/>
</dbReference>
<dbReference type="PROSITE" id="PS50949">
    <property type="entry name" value="HTH_GNTR"/>
    <property type="match status" value="1"/>
</dbReference>
<dbReference type="Pfam" id="PF07729">
    <property type="entry name" value="FCD"/>
    <property type="match status" value="1"/>
</dbReference>
<dbReference type="AlphaFoldDB" id="G9YDN5"/>
<gene>
    <name evidence="5" type="ORF">HMPREF0454_04733</name>
</gene>
<dbReference type="Proteomes" id="UP000005959">
    <property type="component" value="Unassembled WGS sequence"/>
</dbReference>